<keyword evidence="9" id="KW-0233">DNA recombination</keyword>
<keyword evidence="12" id="KW-0469">Meiosis</keyword>
<name>A0A8J9Y4K6_9NEOP</name>
<dbReference type="GO" id="GO:0048476">
    <property type="term" value="C:Holliday junction resolvase complex"/>
    <property type="evidence" value="ECO:0007669"/>
    <property type="project" value="InterPro"/>
</dbReference>
<keyword evidence="6" id="KW-0227">DNA damage</keyword>
<keyword evidence="7" id="KW-0378">Hydrolase</keyword>
<evidence type="ECO:0008006" key="16">
    <source>
        <dbReference type="Google" id="ProtNLM"/>
    </source>
</evidence>
<evidence type="ECO:0000256" key="4">
    <source>
        <dbReference type="ARBA" id="ARBA00022723"/>
    </source>
</evidence>
<keyword evidence="10" id="KW-0234">DNA repair</keyword>
<evidence type="ECO:0000256" key="1">
    <source>
        <dbReference type="ARBA" id="ARBA00001946"/>
    </source>
</evidence>
<proteinExistence type="predicted"/>
<feature type="region of interest" description="Disordered" evidence="13">
    <location>
        <begin position="1"/>
        <end position="20"/>
    </location>
</feature>
<sequence>MITDTIDLSSDESSQSDYVSSSAVTNYINKYSDGSDTGPSTSITTHYNKNPCEDPPITDKKKRGKKKENDNKKKISAAEKQELKKRQAEERRAAKNANKIYKPGECMKHMCIEMHPVLLESWFCADVQREATASGVKIKPSSSICDTSLVLWTRNVMPTLTNNDGFVQLTPSKVKCNHGLYVFAVENVEQLVISHSLSKHIKDAAELAGCKLTLVLFGVKDYFKTSGRKTSKNQRLMTEIDLEKAITDLLVSADCDTVIVNTPNELALTIVQFTKAIAEEPHKRAKRILDEQADFYMRGENKKCVPIDKDGHGLSKLWQQMIAILPLSSLETSRAICARYKTPLELYEALQSPDGVSQLASIGVSRAAVPGAKARRVGPEFARKLHALFTEDDGSLLLD</sequence>
<feature type="compositionally biased region" description="Basic and acidic residues" evidence="13">
    <location>
        <begin position="67"/>
        <end position="93"/>
    </location>
</feature>
<dbReference type="GO" id="GO:0006302">
    <property type="term" value="P:double-strand break repair"/>
    <property type="evidence" value="ECO:0007669"/>
    <property type="project" value="TreeGrafter"/>
</dbReference>
<dbReference type="GO" id="GO:0031297">
    <property type="term" value="P:replication fork processing"/>
    <property type="evidence" value="ECO:0007669"/>
    <property type="project" value="TreeGrafter"/>
</dbReference>
<dbReference type="EMBL" id="OV170221">
    <property type="protein sequence ID" value="CAH0713416.1"/>
    <property type="molecule type" value="Genomic_DNA"/>
</dbReference>
<feature type="non-terminal residue" evidence="14">
    <location>
        <position position="399"/>
    </location>
</feature>
<dbReference type="InterPro" id="IPR042530">
    <property type="entry name" value="EME1/EME2_C"/>
</dbReference>
<evidence type="ECO:0000256" key="10">
    <source>
        <dbReference type="ARBA" id="ARBA00023204"/>
    </source>
</evidence>
<evidence type="ECO:0000313" key="15">
    <source>
        <dbReference type="Proteomes" id="UP000838878"/>
    </source>
</evidence>
<dbReference type="PANTHER" id="PTHR21077">
    <property type="entry name" value="EME1 PROTEIN"/>
    <property type="match status" value="1"/>
</dbReference>
<evidence type="ECO:0000313" key="14">
    <source>
        <dbReference type="EMBL" id="CAH0713416.1"/>
    </source>
</evidence>
<keyword evidence="15" id="KW-1185">Reference proteome</keyword>
<dbReference type="Pfam" id="PF21292">
    <property type="entry name" value="EME1-MUS81_C"/>
    <property type="match status" value="1"/>
</dbReference>
<evidence type="ECO:0000256" key="11">
    <source>
        <dbReference type="ARBA" id="ARBA00023242"/>
    </source>
</evidence>
<dbReference type="GO" id="GO:0031573">
    <property type="term" value="P:mitotic intra-S DNA damage checkpoint signaling"/>
    <property type="evidence" value="ECO:0007669"/>
    <property type="project" value="TreeGrafter"/>
</dbReference>
<dbReference type="PANTHER" id="PTHR21077:SF5">
    <property type="entry name" value="CROSSOVER JUNCTION ENDONUCLEASE MMS4"/>
    <property type="match status" value="1"/>
</dbReference>
<comment type="subcellular location">
    <subcellularLocation>
        <location evidence="2">Nucleus</location>
    </subcellularLocation>
</comment>
<gene>
    <name evidence="14" type="ORF">BINO364_LOCUS581</name>
</gene>
<dbReference type="GO" id="GO:0046872">
    <property type="term" value="F:metal ion binding"/>
    <property type="evidence" value="ECO:0007669"/>
    <property type="project" value="UniProtKB-KW"/>
</dbReference>
<dbReference type="Gene3D" id="1.10.150.670">
    <property type="entry name" value="Crossover junction endonuclease EME1, DNA-binding domain"/>
    <property type="match status" value="1"/>
</dbReference>
<dbReference type="AlphaFoldDB" id="A0A8J9Y4K6"/>
<organism evidence="14 15">
    <name type="scientific">Brenthis ino</name>
    <name type="common">lesser marbled fritillary</name>
    <dbReference type="NCBI Taxonomy" id="405034"/>
    <lineage>
        <taxon>Eukaryota</taxon>
        <taxon>Metazoa</taxon>
        <taxon>Ecdysozoa</taxon>
        <taxon>Arthropoda</taxon>
        <taxon>Hexapoda</taxon>
        <taxon>Insecta</taxon>
        <taxon>Pterygota</taxon>
        <taxon>Neoptera</taxon>
        <taxon>Endopterygota</taxon>
        <taxon>Lepidoptera</taxon>
        <taxon>Glossata</taxon>
        <taxon>Ditrysia</taxon>
        <taxon>Papilionoidea</taxon>
        <taxon>Nymphalidae</taxon>
        <taxon>Heliconiinae</taxon>
        <taxon>Argynnini</taxon>
        <taxon>Brenthis</taxon>
    </lineage>
</organism>
<feature type="region of interest" description="Disordered" evidence="13">
    <location>
        <begin position="29"/>
        <end position="94"/>
    </location>
</feature>
<evidence type="ECO:0000256" key="6">
    <source>
        <dbReference type="ARBA" id="ARBA00022763"/>
    </source>
</evidence>
<evidence type="ECO:0000256" key="13">
    <source>
        <dbReference type="SAM" id="MobiDB-lite"/>
    </source>
</evidence>
<dbReference type="GO" id="GO:0008821">
    <property type="term" value="F:crossover junction DNA endonuclease activity"/>
    <property type="evidence" value="ECO:0007669"/>
    <property type="project" value="TreeGrafter"/>
</dbReference>
<protein>
    <recommendedName>
        <fullName evidence="16">Crossover junction endonuclease EME1</fullName>
    </recommendedName>
</protein>
<evidence type="ECO:0000256" key="3">
    <source>
        <dbReference type="ARBA" id="ARBA00022722"/>
    </source>
</evidence>
<evidence type="ECO:0000256" key="8">
    <source>
        <dbReference type="ARBA" id="ARBA00022842"/>
    </source>
</evidence>
<accession>A0A8J9Y4K6</accession>
<evidence type="ECO:0000256" key="2">
    <source>
        <dbReference type="ARBA" id="ARBA00004123"/>
    </source>
</evidence>
<feature type="compositionally biased region" description="Polar residues" evidence="13">
    <location>
        <begin position="29"/>
        <end position="48"/>
    </location>
</feature>
<dbReference type="GO" id="GO:0000712">
    <property type="term" value="P:resolution of meiotic recombination intermediates"/>
    <property type="evidence" value="ECO:0007669"/>
    <property type="project" value="TreeGrafter"/>
</dbReference>
<dbReference type="Proteomes" id="UP000838878">
    <property type="component" value="Chromosome 1"/>
</dbReference>
<comment type="cofactor">
    <cofactor evidence="1">
        <name>Mg(2+)</name>
        <dbReference type="ChEBI" id="CHEBI:18420"/>
    </cofactor>
</comment>
<keyword evidence="11" id="KW-0539">Nucleus</keyword>
<evidence type="ECO:0000256" key="12">
    <source>
        <dbReference type="ARBA" id="ARBA00023254"/>
    </source>
</evidence>
<evidence type="ECO:0000256" key="7">
    <source>
        <dbReference type="ARBA" id="ARBA00022801"/>
    </source>
</evidence>
<dbReference type="GO" id="GO:0005634">
    <property type="term" value="C:nucleus"/>
    <property type="evidence" value="ECO:0007669"/>
    <property type="project" value="UniProtKB-SubCell"/>
</dbReference>
<reference evidence="14" key="1">
    <citation type="submission" date="2021-12" db="EMBL/GenBank/DDBJ databases">
        <authorList>
            <person name="Martin H S."/>
        </authorList>
    </citation>
    <scope>NUCLEOTIDE SEQUENCE</scope>
</reference>
<keyword evidence="8" id="KW-0460">Magnesium</keyword>
<evidence type="ECO:0000256" key="5">
    <source>
        <dbReference type="ARBA" id="ARBA00022759"/>
    </source>
</evidence>
<keyword evidence="3" id="KW-0540">Nuclease</keyword>
<keyword evidence="4" id="KW-0479">Metal-binding</keyword>
<keyword evidence="5" id="KW-0255">Endonuclease</keyword>
<dbReference type="InterPro" id="IPR033310">
    <property type="entry name" value="Mms4/EME1/EME2"/>
</dbReference>
<evidence type="ECO:0000256" key="9">
    <source>
        <dbReference type="ARBA" id="ARBA00023172"/>
    </source>
</evidence>
<feature type="compositionally biased region" description="Low complexity" evidence="13">
    <location>
        <begin position="7"/>
        <end position="20"/>
    </location>
</feature>
<dbReference type="OrthoDB" id="343092at2759"/>
<dbReference type="Gene3D" id="3.40.50.10130">
    <property type="match status" value="1"/>
</dbReference>